<dbReference type="RefSeq" id="WP_155476962.1">
    <property type="nucleotide sequence ID" value="NZ_WNKU01000015.1"/>
</dbReference>
<protein>
    <submittedName>
        <fullName evidence="1">Uncharacterized protein</fullName>
    </submittedName>
</protein>
<accession>A0A6I3SLN5</accession>
<keyword evidence="2" id="KW-1185">Reference proteome</keyword>
<name>A0A6I3SLN5_HELMO</name>
<sequence>MNIGESKPIFNTSRIMCKDGSYKWIEWSSIPVLEDEKVFAIGSFFYVETQENKLDVCVAVLNPSKNHLKPNIPHNAAIMAHILFKGKDSAMGRLLDSFLSMNLSNKKSIQ</sequence>
<gene>
    <name evidence="1" type="ORF">GJ688_12900</name>
</gene>
<dbReference type="Proteomes" id="UP000430670">
    <property type="component" value="Unassembled WGS sequence"/>
</dbReference>
<reference evidence="1 2" key="1">
    <citation type="submission" date="2019-11" db="EMBL/GenBank/DDBJ databases">
        <title>Whole-genome sequence of a the green, strictly anaerobic photosynthetic bacterium Heliobacillus mobilis DSM 6151.</title>
        <authorList>
            <person name="Kyndt J.A."/>
            <person name="Meyer T.E."/>
        </authorList>
    </citation>
    <scope>NUCLEOTIDE SEQUENCE [LARGE SCALE GENOMIC DNA]</scope>
    <source>
        <strain evidence="1 2">DSM 6151</strain>
    </source>
</reference>
<evidence type="ECO:0000313" key="2">
    <source>
        <dbReference type="Proteomes" id="UP000430670"/>
    </source>
</evidence>
<organism evidence="1 2">
    <name type="scientific">Heliobacterium mobile</name>
    <name type="common">Heliobacillus mobilis</name>
    <dbReference type="NCBI Taxonomy" id="28064"/>
    <lineage>
        <taxon>Bacteria</taxon>
        <taxon>Bacillati</taxon>
        <taxon>Bacillota</taxon>
        <taxon>Clostridia</taxon>
        <taxon>Eubacteriales</taxon>
        <taxon>Heliobacteriaceae</taxon>
        <taxon>Heliobacterium</taxon>
    </lineage>
</organism>
<evidence type="ECO:0000313" key="1">
    <source>
        <dbReference type="EMBL" id="MTV49871.1"/>
    </source>
</evidence>
<comment type="caution">
    <text evidence="1">The sequence shown here is derived from an EMBL/GenBank/DDBJ whole genome shotgun (WGS) entry which is preliminary data.</text>
</comment>
<dbReference type="EMBL" id="WNKU01000015">
    <property type="protein sequence ID" value="MTV49871.1"/>
    <property type="molecule type" value="Genomic_DNA"/>
</dbReference>
<dbReference type="OrthoDB" id="9813394at2"/>
<proteinExistence type="predicted"/>
<dbReference type="AlphaFoldDB" id="A0A6I3SLN5"/>